<dbReference type="OrthoDB" id="300369at2759"/>
<sequence length="147" mass="16599">MIRPRGGDFVYNEEEFEIMIEDIKICKLLDIKEIVTGILTKNQQIDIERMKILINIASPIQVVFHMAIDDCSNYHESLQQLVDLGIKRVLTKGGQFKSAIDGKESIKQIVKLFPQLTILAGGGITKDNYVALAEYCHLKEVHGTKIV</sequence>
<comment type="caution">
    <text evidence="1">The sequence shown here is derived from an EMBL/GenBank/DDBJ whole genome shotgun (WGS) entry which is preliminary data.</text>
</comment>
<dbReference type="EMBL" id="CAJJDN010000133">
    <property type="protein sequence ID" value="CAD8121598.1"/>
    <property type="molecule type" value="Genomic_DNA"/>
</dbReference>
<dbReference type="InterPro" id="IPR005627">
    <property type="entry name" value="CutC-like"/>
</dbReference>
<reference evidence="1" key="1">
    <citation type="submission" date="2021-01" db="EMBL/GenBank/DDBJ databases">
        <authorList>
            <consortium name="Genoscope - CEA"/>
            <person name="William W."/>
        </authorList>
    </citation>
    <scope>NUCLEOTIDE SEQUENCE</scope>
</reference>
<keyword evidence="2" id="KW-1185">Reference proteome</keyword>
<dbReference type="Proteomes" id="UP000692954">
    <property type="component" value="Unassembled WGS sequence"/>
</dbReference>
<proteinExistence type="predicted"/>
<gene>
    <name evidence="1" type="ORF">PSON_ATCC_30995.1.T1330068</name>
</gene>
<accession>A0A8S1R121</accession>
<name>A0A8S1R121_9CILI</name>
<dbReference type="PANTHER" id="PTHR12598:SF0">
    <property type="entry name" value="COPPER HOMEOSTASIS PROTEIN CUTC HOMOLOG"/>
    <property type="match status" value="1"/>
</dbReference>
<dbReference type="AlphaFoldDB" id="A0A8S1R121"/>
<evidence type="ECO:0000313" key="1">
    <source>
        <dbReference type="EMBL" id="CAD8121598.1"/>
    </source>
</evidence>
<protein>
    <recommendedName>
        <fullName evidence="3">Copper homeostasis protein cutC homolog</fullName>
    </recommendedName>
</protein>
<evidence type="ECO:0000313" key="2">
    <source>
        <dbReference type="Proteomes" id="UP000692954"/>
    </source>
</evidence>
<organism evidence="1 2">
    <name type="scientific">Paramecium sonneborni</name>
    <dbReference type="NCBI Taxonomy" id="65129"/>
    <lineage>
        <taxon>Eukaryota</taxon>
        <taxon>Sar</taxon>
        <taxon>Alveolata</taxon>
        <taxon>Ciliophora</taxon>
        <taxon>Intramacronucleata</taxon>
        <taxon>Oligohymenophorea</taxon>
        <taxon>Peniculida</taxon>
        <taxon>Parameciidae</taxon>
        <taxon>Paramecium</taxon>
    </lineage>
</organism>
<dbReference type="Pfam" id="PF03932">
    <property type="entry name" value="CutC"/>
    <property type="match status" value="1"/>
</dbReference>
<evidence type="ECO:0008006" key="3">
    <source>
        <dbReference type="Google" id="ProtNLM"/>
    </source>
</evidence>
<dbReference type="GO" id="GO:0005507">
    <property type="term" value="F:copper ion binding"/>
    <property type="evidence" value="ECO:0007669"/>
    <property type="project" value="TreeGrafter"/>
</dbReference>
<dbReference type="PANTHER" id="PTHR12598">
    <property type="entry name" value="COPPER HOMEOSTASIS PROTEIN CUTC"/>
    <property type="match status" value="1"/>
</dbReference>